<keyword evidence="2" id="KW-1185">Reference proteome</keyword>
<proteinExistence type="predicted"/>
<organism evidence="1 2">
    <name type="scientific">Petralouisia muris</name>
    <dbReference type="NCBI Taxonomy" id="3032872"/>
    <lineage>
        <taxon>Bacteria</taxon>
        <taxon>Bacillati</taxon>
        <taxon>Bacillota</taxon>
        <taxon>Clostridia</taxon>
        <taxon>Lachnospirales</taxon>
        <taxon>Lachnospiraceae</taxon>
        <taxon>Petralouisia</taxon>
    </lineage>
</organism>
<sequence>MSDYTKIADTGNGILSLLKETLIPELLNSPDQIGLCSPEDHGDFAVGVWLYDVREDTSIQDHEMTNIGRNAQRYPSIYLTLYYMITLYLQCDLKYRAVQEHQIMGKIIQAFRDKAVLDPETFAPSDVSGNNNIRIQMLELETEEKLRLWTVPNAAYRTSLYYTAGPVEIQSTRQKSVKRVREISYRYSGKET</sequence>
<accession>A0AC61RY78</accession>
<reference evidence="1" key="1">
    <citation type="submission" date="2019-04" db="EMBL/GenBank/DDBJ databases">
        <title>Microbes associate with the intestines of laboratory mice.</title>
        <authorList>
            <person name="Navarre W."/>
            <person name="Wong E."/>
            <person name="Huang K."/>
            <person name="Tropini C."/>
            <person name="Ng K."/>
            <person name="Yu B."/>
        </authorList>
    </citation>
    <scope>NUCLEOTIDE SEQUENCE</scope>
    <source>
        <strain evidence="1">NM01_1-7b</strain>
    </source>
</reference>
<evidence type="ECO:0000313" key="2">
    <source>
        <dbReference type="Proteomes" id="UP000304953"/>
    </source>
</evidence>
<protein>
    <submittedName>
        <fullName evidence="1">DUF4255 domain-containing protein</fullName>
    </submittedName>
</protein>
<evidence type="ECO:0000313" key="1">
    <source>
        <dbReference type="EMBL" id="TGY96641.1"/>
    </source>
</evidence>
<name>A0AC61RY78_9FIRM</name>
<dbReference type="Proteomes" id="UP000304953">
    <property type="component" value="Unassembled WGS sequence"/>
</dbReference>
<dbReference type="EMBL" id="SRYA01000014">
    <property type="protein sequence ID" value="TGY96641.1"/>
    <property type="molecule type" value="Genomic_DNA"/>
</dbReference>
<gene>
    <name evidence="1" type="ORF">E5329_08755</name>
</gene>
<comment type="caution">
    <text evidence="1">The sequence shown here is derived from an EMBL/GenBank/DDBJ whole genome shotgun (WGS) entry which is preliminary data.</text>
</comment>